<keyword evidence="3" id="KW-1185">Reference proteome</keyword>
<dbReference type="GO" id="GO:0008168">
    <property type="term" value="F:methyltransferase activity"/>
    <property type="evidence" value="ECO:0007669"/>
    <property type="project" value="UniProtKB-KW"/>
</dbReference>
<feature type="region of interest" description="Disordered" evidence="1">
    <location>
        <begin position="251"/>
        <end position="275"/>
    </location>
</feature>
<gene>
    <name evidence="2" type="ORF">GCM10020369_43750</name>
</gene>
<evidence type="ECO:0000256" key="1">
    <source>
        <dbReference type="SAM" id="MobiDB-lite"/>
    </source>
</evidence>
<name>A0ABP6T2W4_9ACTN</name>
<evidence type="ECO:0000313" key="2">
    <source>
        <dbReference type="EMBL" id="GAA3390304.1"/>
    </source>
</evidence>
<dbReference type="Proteomes" id="UP001501676">
    <property type="component" value="Unassembled WGS sequence"/>
</dbReference>
<dbReference type="PIRSF" id="PIRSF017393">
    <property type="entry name" value="MTase_SAV2177"/>
    <property type="match status" value="1"/>
</dbReference>
<comment type="caution">
    <text evidence="2">The sequence shown here is derived from an EMBL/GenBank/DDBJ whole genome shotgun (WGS) entry which is preliminary data.</text>
</comment>
<keyword evidence="2" id="KW-0489">Methyltransferase</keyword>
<dbReference type="Pfam" id="PF04672">
    <property type="entry name" value="Methyltransf_19"/>
    <property type="match status" value="1"/>
</dbReference>
<evidence type="ECO:0000313" key="3">
    <source>
        <dbReference type="Proteomes" id="UP001501676"/>
    </source>
</evidence>
<sequence length="275" mass="29515">MIPTHEPFSRPVPGIDTSVAHPARRYDYWLGGKDNFAADRASGDAVQAAFPTIRTAARQNRGFLRRAVTHLTTEAGIRQFLDIGAGLPTANNTHDVAHAMAPDARIVYVDNDPVVLVHARALLTSTPTSRTAPLQADLRDPDSILGSDELREVLDLDRPTALLMVAVLHFVPDDDDPAGLVRRYLDALPAGSYLVLSHATGDYLDPIAAAAATDATRSAGTFQLRTQDQVAGFFAGLEFIPPGLVSASTWRADHEPEPPPSEAATSVWAGMARKP</sequence>
<dbReference type="EMBL" id="BAAAYN010000028">
    <property type="protein sequence ID" value="GAA3390304.1"/>
    <property type="molecule type" value="Genomic_DNA"/>
</dbReference>
<dbReference type="SUPFAM" id="SSF53335">
    <property type="entry name" value="S-adenosyl-L-methionine-dependent methyltransferases"/>
    <property type="match status" value="1"/>
</dbReference>
<dbReference type="InterPro" id="IPR006764">
    <property type="entry name" value="SAM_dep_MeTrfase_SAV2177_type"/>
</dbReference>
<keyword evidence="2" id="KW-0808">Transferase</keyword>
<organism evidence="2 3">
    <name type="scientific">Cryptosporangium minutisporangium</name>
    <dbReference type="NCBI Taxonomy" id="113569"/>
    <lineage>
        <taxon>Bacteria</taxon>
        <taxon>Bacillati</taxon>
        <taxon>Actinomycetota</taxon>
        <taxon>Actinomycetes</taxon>
        <taxon>Cryptosporangiales</taxon>
        <taxon>Cryptosporangiaceae</taxon>
        <taxon>Cryptosporangium</taxon>
    </lineage>
</organism>
<proteinExistence type="predicted"/>
<dbReference type="InterPro" id="IPR029063">
    <property type="entry name" value="SAM-dependent_MTases_sf"/>
</dbReference>
<dbReference type="GO" id="GO:0032259">
    <property type="term" value="P:methylation"/>
    <property type="evidence" value="ECO:0007669"/>
    <property type="project" value="UniProtKB-KW"/>
</dbReference>
<dbReference type="CDD" id="cd02440">
    <property type="entry name" value="AdoMet_MTases"/>
    <property type="match status" value="1"/>
</dbReference>
<accession>A0ABP6T2W4</accession>
<protein>
    <submittedName>
        <fullName evidence="2">SAM-dependent methyltransferase</fullName>
    </submittedName>
</protein>
<reference evidence="3" key="1">
    <citation type="journal article" date="2019" name="Int. J. Syst. Evol. Microbiol.">
        <title>The Global Catalogue of Microorganisms (GCM) 10K type strain sequencing project: providing services to taxonomists for standard genome sequencing and annotation.</title>
        <authorList>
            <consortium name="The Broad Institute Genomics Platform"/>
            <consortium name="The Broad Institute Genome Sequencing Center for Infectious Disease"/>
            <person name="Wu L."/>
            <person name="Ma J."/>
        </authorList>
    </citation>
    <scope>NUCLEOTIDE SEQUENCE [LARGE SCALE GENOMIC DNA]</scope>
    <source>
        <strain evidence="3">JCM 9458</strain>
    </source>
</reference>
<dbReference type="Gene3D" id="3.40.50.150">
    <property type="entry name" value="Vaccinia Virus protein VP39"/>
    <property type="match status" value="1"/>
</dbReference>